<accession>A0ABQ3N5X5</accession>
<keyword evidence="2" id="KW-1185">Reference proteome</keyword>
<dbReference type="EMBL" id="BNDS01000009">
    <property type="protein sequence ID" value="GHH98992.1"/>
    <property type="molecule type" value="Genomic_DNA"/>
</dbReference>
<reference evidence="1 2" key="1">
    <citation type="journal article" date="2022" name="Int. J. Syst. Evol. Microbiol.">
        <title>Neobacillus kokaensis sp. nov., isolated from soil.</title>
        <authorList>
            <person name="Yuki K."/>
            <person name="Matsubara H."/>
            <person name="Yamaguchi S."/>
        </authorList>
    </citation>
    <scope>NUCLEOTIDE SEQUENCE [LARGE SCALE GENOMIC DNA]</scope>
    <source>
        <strain evidence="1 2">LOB 377</strain>
    </source>
</reference>
<comment type="caution">
    <text evidence="1">The sequence shown here is derived from an EMBL/GenBank/DDBJ whole genome shotgun (WGS) entry which is preliminary data.</text>
</comment>
<proteinExistence type="predicted"/>
<protein>
    <submittedName>
        <fullName evidence="1">Uncharacterized protein</fullName>
    </submittedName>
</protein>
<evidence type="ECO:0000313" key="1">
    <source>
        <dbReference type="EMBL" id="GHH98992.1"/>
    </source>
</evidence>
<sequence length="60" mass="6617">MIKQANVIGVNMVMFEKPGRNDPYDILASKAIKNDLEDAGITLTDVNQPYAGYIYGDPRA</sequence>
<dbReference type="Proteomes" id="UP000637074">
    <property type="component" value="Unassembled WGS sequence"/>
</dbReference>
<organism evidence="1 2">
    <name type="scientific">Neobacillus kokaensis</name>
    <dbReference type="NCBI Taxonomy" id="2759023"/>
    <lineage>
        <taxon>Bacteria</taxon>
        <taxon>Bacillati</taxon>
        <taxon>Bacillota</taxon>
        <taxon>Bacilli</taxon>
        <taxon>Bacillales</taxon>
        <taxon>Bacillaceae</taxon>
        <taxon>Neobacillus</taxon>
    </lineage>
</organism>
<dbReference type="RefSeq" id="WP_191273319.1">
    <property type="nucleotide sequence ID" value="NZ_BNDS01000009.1"/>
</dbReference>
<evidence type="ECO:0000313" key="2">
    <source>
        <dbReference type="Proteomes" id="UP000637074"/>
    </source>
</evidence>
<name>A0ABQ3N5X5_9BACI</name>
<gene>
    <name evidence="1" type="ORF">AM1BK_25350</name>
</gene>